<evidence type="ECO:0000256" key="1">
    <source>
        <dbReference type="SAM" id="MobiDB-lite"/>
    </source>
</evidence>
<dbReference type="AlphaFoldDB" id="A0A9N7N730"/>
<dbReference type="Pfam" id="PF24626">
    <property type="entry name" value="SH3_Tf2-1"/>
    <property type="match status" value="1"/>
</dbReference>
<comment type="caution">
    <text evidence="3">The sequence shown here is derived from an EMBL/GenBank/DDBJ whole genome shotgun (WGS) entry which is preliminary data.</text>
</comment>
<feature type="compositionally biased region" description="Basic and acidic residues" evidence="1">
    <location>
        <begin position="124"/>
        <end position="135"/>
    </location>
</feature>
<dbReference type="Proteomes" id="UP001153555">
    <property type="component" value="Unassembled WGS sequence"/>
</dbReference>
<name>A0A9N7N730_STRHE</name>
<feature type="non-terminal residue" evidence="3">
    <location>
        <position position="361"/>
    </location>
</feature>
<evidence type="ECO:0000259" key="2">
    <source>
        <dbReference type="Pfam" id="PF24626"/>
    </source>
</evidence>
<dbReference type="EMBL" id="CACSLK010026959">
    <property type="protein sequence ID" value="CAA0826064.1"/>
    <property type="molecule type" value="Genomic_DNA"/>
</dbReference>
<keyword evidence="4" id="KW-1185">Reference proteome</keyword>
<protein>
    <recommendedName>
        <fullName evidence="2">Tf2-1-like SH3-like domain-containing protein</fullName>
    </recommendedName>
</protein>
<accession>A0A9N7N730</accession>
<dbReference type="InterPro" id="IPR056924">
    <property type="entry name" value="SH3_Tf2-1"/>
</dbReference>
<organism evidence="3 4">
    <name type="scientific">Striga hermonthica</name>
    <name type="common">Purple witchweed</name>
    <name type="synonym">Buchnera hermonthica</name>
    <dbReference type="NCBI Taxonomy" id="68872"/>
    <lineage>
        <taxon>Eukaryota</taxon>
        <taxon>Viridiplantae</taxon>
        <taxon>Streptophyta</taxon>
        <taxon>Embryophyta</taxon>
        <taxon>Tracheophyta</taxon>
        <taxon>Spermatophyta</taxon>
        <taxon>Magnoliopsida</taxon>
        <taxon>eudicotyledons</taxon>
        <taxon>Gunneridae</taxon>
        <taxon>Pentapetalae</taxon>
        <taxon>asterids</taxon>
        <taxon>lamiids</taxon>
        <taxon>Lamiales</taxon>
        <taxon>Orobanchaceae</taxon>
        <taxon>Buchnereae</taxon>
        <taxon>Striga</taxon>
    </lineage>
</organism>
<evidence type="ECO:0000313" key="3">
    <source>
        <dbReference type="EMBL" id="CAA0826064.1"/>
    </source>
</evidence>
<feature type="non-terminal residue" evidence="3">
    <location>
        <position position="1"/>
    </location>
</feature>
<dbReference type="PANTHER" id="PTHR46148">
    <property type="entry name" value="CHROMO DOMAIN-CONTAINING PROTEIN"/>
    <property type="match status" value="1"/>
</dbReference>
<sequence>LLKTDPCNFEYILWAVFDGRERVVKMKIKSNDDILELIEEQRNSNIYVELKKRVNVGIPGTAQQRLTQMMASQCVFHSYFGVGSSAFSTEAPYSHQADPSSSTHIGYPQGDDDQTADCSNQPGHSRDDDNNDDQTKRTMMIQATKKKKSMISKCSSFSGLECRKPKSCTSRLLSIGPYEGCSYKLCARTNQNVWRITTLKLEHTCEGRLTHNLHSSANSTVLAHIYAPTIQKNPQTVSTRRIIDQMREEHGLSMSYNGSLNLTILGRLKSSIELAYRLALPPDMSGVHDVFHVSMLRKYVHNPDHVVDFGELQVERDLTYEEVPVAILDRKVNQLRNRAVSLVKVLWSRHDETEATWERED</sequence>
<reference evidence="3" key="1">
    <citation type="submission" date="2019-12" db="EMBL/GenBank/DDBJ databases">
        <authorList>
            <person name="Scholes J."/>
        </authorList>
    </citation>
    <scope>NUCLEOTIDE SEQUENCE</scope>
</reference>
<feature type="domain" description="Tf2-1-like SH3-like" evidence="2">
    <location>
        <begin position="273"/>
        <end position="300"/>
    </location>
</feature>
<proteinExistence type="predicted"/>
<dbReference type="OrthoDB" id="1633836at2759"/>
<evidence type="ECO:0000313" key="4">
    <source>
        <dbReference type="Proteomes" id="UP001153555"/>
    </source>
</evidence>
<feature type="region of interest" description="Disordered" evidence="1">
    <location>
        <begin position="91"/>
        <end position="135"/>
    </location>
</feature>
<gene>
    <name evidence="3" type="ORF">SHERM_22578</name>
</gene>
<dbReference type="PANTHER" id="PTHR46148:SF60">
    <property type="entry name" value="CHROMO DOMAIN-CONTAINING PROTEIN"/>
    <property type="match status" value="1"/>
</dbReference>